<feature type="domain" description="Integrase catalytic" evidence="6">
    <location>
        <begin position="438"/>
        <end position="613"/>
    </location>
</feature>
<evidence type="ECO:0000313" key="7">
    <source>
        <dbReference type="EMBL" id="KAJ9561136.1"/>
    </source>
</evidence>
<dbReference type="InterPro" id="IPR025724">
    <property type="entry name" value="GAG-pre-integrase_dom"/>
</dbReference>
<evidence type="ECO:0000256" key="3">
    <source>
        <dbReference type="ARBA" id="ARBA00022750"/>
    </source>
</evidence>
<dbReference type="InterPro" id="IPR012337">
    <property type="entry name" value="RNaseH-like_sf"/>
</dbReference>
<evidence type="ECO:0000256" key="1">
    <source>
        <dbReference type="ARBA" id="ARBA00022670"/>
    </source>
</evidence>
<evidence type="ECO:0000313" key="8">
    <source>
        <dbReference type="Proteomes" id="UP001172457"/>
    </source>
</evidence>
<dbReference type="SUPFAM" id="SSF53098">
    <property type="entry name" value="Ribonuclease H-like"/>
    <property type="match status" value="1"/>
</dbReference>
<dbReference type="InterPro" id="IPR013103">
    <property type="entry name" value="RVT_2"/>
</dbReference>
<dbReference type="Proteomes" id="UP001172457">
    <property type="component" value="Chromosome 2"/>
</dbReference>
<evidence type="ECO:0000259" key="6">
    <source>
        <dbReference type="PROSITE" id="PS50994"/>
    </source>
</evidence>
<organism evidence="7 8">
    <name type="scientific">Centaurea solstitialis</name>
    <name type="common">yellow star-thistle</name>
    <dbReference type="NCBI Taxonomy" id="347529"/>
    <lineage>
        <taxon>Eukaryota</taxon>
        <taxon>Viridiplantae</taxon>
        <taxon>Streptophyta</taxon>
        <taxon>Embryophyta</taxon>
        <taxon>Tracheophyta</taxon>
        <taxon>Spermatophyta</taxon>
        <taxon>Magnoliopsida</taxon>
        <taxon>eudicotyledons</taxon>
        <taxon>Gunneridae</taxon>
        <taxon>Pentapetalae</taxon>
        <taxon>asterids</taxon>
        <taxon>campanulids</taxon>
        <taxon>Asterales</taxon>
        <taxon>Asteraceae</taxon>
        <taxon>Carduoideae</taxon>
        <taxon>Cardueae</taxon>
        <taxon>Centaureinae</taxon>
        <taxon>Centaurea</taxon>
    </lineage>
</organism>
<name>A0AA38TVG7_9ASTR</name>
<comment type="caution">
    <text evidence="7">The sequence shown here is derived from an EMBL/GenBank/DDBJ whole genome shotgun (WGS) entry which is preliminary data.</text>
</comment>
<dbReference type="GO" id="GO:0046872">
    <property type="term" value="F:metal ion binding"/>
    <property type="evidence" value="ECO:0007669"/>
    <property type="project" value="UniProtKB-KW"/>
</dbReference>
<dbReference type="SUPFAM" id="SSF56672">
    <property type="entry name" value="DNA/RNA polymerases"/>
    <property type="match status" value="1"/>
</dbReference>
<sequence length="1253" mass="142444">MRRDAMIIRWLTTATDKDIRGSVKYANTSSEIWKDLKERFGKESALRAYELKQSLSITHQDGSSVSAYYTKLRVCASSSTMHLWKLFLQHRKKAQRIQGKGAVVRVFDGARWGFLHNKDPCSLNQANTHTWISLSPCFGGGTTKANHNDEKDSSGAGYVQDPRMTRRVLQLTTEQQSDPKRTQANYGRRNRSLDSLDGHKRDGYFKLIGYPKWWPRKAKVDKAKPKAAHIETEPSLAGLTEAQYQVLMKHFTGSEGDHVRKANMAGKENMAGKHNKNSDWIVDSGSTEHIVHKLESLENGTRTIREEPVMKPNGDNIPVEAKGYCTLIGGNKINEVLYVPNFNCNLLSVSRLSKELQCVALRSKKLIGTGRCIQGLYRMGMVAQARKAMAIKVDAKVWHSRLGHASDSKLSYIDCLKDLSFDFKNDVCDSCVNAKHTRTPFPKSTIKTNECFELIHCDIWGKYRKPSTSHASFFLTIVDDFSMALWVFLIKHKSEASECLISFHNMVKTQFSKPIKRIRSDNGGEFTSNRMKEFYAREGILLETTCPHTPQQNGVVERKHRHLLEIAQALMFHGSIPKRLWGECIETATYIINHLPSKVIKNQTPYEIVFGKQPDYGHMRTLGCLAYYSSVETGGDKFEFRGRPGVFMGYPQGTKGFKFLISNMVPVWHEDDYVDQTEVENVTADSTPQTEPTQSTTTHAPTDFVDFGGDMQVEDDTAVEQPHNESRAPRSTRVKLPSSRLQDYEVTLPPSVDHAKPVPDRTSSTTYHLSNYVSYNKFSASHKAFLAAITSVNEPKSFEEAMQDENWRDAMQCEIKAHEDNETWTLETLPEGKHAIDSKWVYKIKYKPIGEIERYKPRLVARGFTQIEGVDYHDTCEQCFSPWRFARGGLYENATRLFQQRRNQVCRLRKSLYGLKQAYRTWYQKFTVSLLEIGYAQSNADHSLFTYQDGGKFVAILIYVDDVVITGDHVEMIQRTKDHLNTNFSIKDLGPLKYFLGIEVARTGDGMCLPMEQNLKLDQCHESHKTDASLYRRLIGRLLYLQATRPDIAYAVNILSQFVSDPRVDHMDAVLRVLRYIKSTLGQGIFIPKSGGFNLVAYCDANWLGCPSTRRSRTGYLLLLGGAPVSWKTKKQSVVSRSSAEAEYRAIATTVSKILWMRWLLKDLTVDLQNATPLYCDNQAARHIANNPVFHERTKPVEMDCYFVRERVASQEILPLHVTNKQQIADLFTKPLGAQPLRDLLGKLGVRDLHAPA</sequence>
<gene>
    <name evidence="7" type="ORF">OSB04_006296</name>
</gene>
<dbReference type="InterPro" id="IPR054722">
    <property type="entry name" value="PolX-like_BBD"/>
</dbReference>
<protein>
    <recommendedName>
        <fullName evidence="6">Integrase catalytic domain-containing protein</fullName>
    </recommendedName>
</protein>
<dbReference type="InterPro" id="IPR036397">
    <property type="entry name" value="RNaseH_sf"/>
</dbReference>
<accession>A0AA38TVG7</accession>
<reference evidence="7" key="1">
    <citation type="submission" date="2023-03" db="EMBL/GenBank/DDBJ databases">
        <title>Chromosome-scale reference genome and RAD-based genetic map of yellow starthistle (Centaurea solstitialis) reveal putative structural variation and QTLs associated with invader traits.</title>
        <authorList>
            <person name="Reatini B."/>
            <person name="Cang F.A."/>
            <person name="Jiang Q."/>
            <person name="Mckibben M.T.W."/>
            <person name="Barker M.S."/>
            <person name="Rieseberg L.H."/>
            <person name="Dlugosch K.M."/>
        </authorList>
    </citation>
    <scope>NUCLEOTIDE SEQUENCE</scope>
    <source>
        <strain evidence="7">CAN-66</strain>
        <tissue evidence="7">Leaf</tissue>
    </source>
</reference>
<dbReference type="Gene3D" id="3.30.420.10">
    <property type="entry name" value="Ribonuclease H-like superfamily/Ribonuclease H"/>
    <property type="match status" value="1"/>
</dbReference>
<keyword evidence="2" id="KW-0479">Metal-binding</keyword>
<dbReference type="Pfam" id="PF13976">
    <property type="entry name" value="gag_pre-integrs"/>
    <property type="match status" value="1"/>
</dbReference>
<keyword evidence="8" id="KW-1185">Reference proteome</keyword>
<dbReference type="CDD" id="cd09272">
    <property type="entry name" value="RNase_HI_RT_Ty1"/>
    <property type="match status" value="1"/>
</dbReference>
<keyword evidence="3" id="KW-0064">Aspartyl protease</keyword>
<evidence type="ECO:0000256" key="4">
    <source>
        <dbReference type="ARBA" id="ARBA00022801"/>
    </source>
</evidence>
<dbReference type="InterPro" id="IPR043502">
    <property type="entry name" value="DNA/RNA_pol_sf"/>
</dbReference>
<dbReference type="PROSITE" id="PS50994">
    <property type="entry name" value="INTEGRASE"/>
    <property type="match status" value="1"/>
</dbReference>
<dbReference type="InterPro" id="IPR039537">
    <property type="entry name" value="Retrotran_Ty1/copia-like"/>
</dbReference>
<dbReference type="Pfam" id="PF22936">
    <property type="entry name" value="Pol_BBD"/>
    <property type="match status" value="1"/>
</dbReference>
<feature type="region of interest" description="Disordered" evidence="5">
    <location>
        <begin position="718"/>
        <end position="739"/>
    </location>
</feature>
<dbReference type="Pfam" id="PF07727">
    <property type="entry name" value="RVT_2"/>
    <property type="match status" value="2"/>
</dbReference>
<dbReference type="GO" id="GO:0003676">
    <property type="term" value="F:nucleic acid binding"/>
    <property type="evidence" value="ECO:0007669"/>
    <property type="project" value="InterPro"/>
</dbReference>
<dbReference type="AlphaFoldDB" id="A0AA38TVG7"/>
<proteinExistence type="predicted"/>
<dbReference type="PANTHER" id="PTHR42648:SF29">
    <property type="entry name" value="RNA-DIRECTED DNA POLYMERASE"/>
    <property type="match status" value="1"/>
</dbReference>
<dbReference type="PANTHER" id="PTHR42648">
    <property type="entry name" value="TRANSPOSASE, PUTATIVE-RELATED"/>
    <property type="match status" value="1"/>
</dbReference>
<evidence type="ECO:0000256" key="5">
    <source>
        <dbReference type="SAM" id="MobiDB-lite"/>
    </source>
</evidence>
<dbReference type="InterPro" id="IPR001584">
    <property type="entry name" value="Integrase_cat-core"/>
</dbReference>
<keyword evidence="4" id="KW-0378">Hydrolase</keyword>
<dbReference type="Pfam" id="PF00665">
    <property type="entry name" value="rve"/>
    <property type="match status" value="1"/>
</dbReference>
<keyword evidence="1" id="KW-0645">Protease</keyword>
<dbReference type="GO" id="GO:0006508">
    <property type="term" value="P:proteolysis"/>
    <property type="evidence" value="ECO:0007669"/>
    <property type="project" value="UniProtKB-KW"/>
</dbReference>
<feature type="region of interest" description="Disordered" evidence="5">
    <location>
        <begin position="172"/>
        <end position="195"/>
    </location>
</feature>
<evidence type="ECO:0000256" key="2">
    <source>
        <dbReference type="ARBA" id="ARBA00022723"/>
    </source>
</evidence>
<dbReference type="GO" id="GO:0015074">
    <property type="term" value="P:DNA integration"/>
    <property type="evidence" value="ECO:0007669"/>
    <property type="project" value="InterPro"/>
</dbReference>
<dbReference type="GO" id="GO:0004190">
    <property type="term" value="F:aspartic-type endopeptidase activity"/>
    <property type="evidence" value="ECO:0007669"/>
    <property type="project" value="UniProtKB-KW"/>
</dbReference>
<dbReference type="EMBL" id="JARYMX010000002">
    <property type="protein sequence ID" value="KAJ9561136.1"/>
    <property type="molecule type" value="Genomic_DNA"/>
</dbReference>